<dbReference type="PANTHER" id="PTHR21600">
    <property type="entry name" value="MITOCHONDRIAL RNA PSEUDOURIDINE SYNTHASE"/>
    <property type="match status" value="1"/>
</dbReference>
<dbReference type="EC" id="5.4.99.-" evidence="9"/>
<dbReference type="GO" id="GO:0000455">
    <property type="term" value="P:enzyme-directed rRNA pseudouridine synthesis"/>
    <property type="evidence" value="ECO:0007669"/>
    <property type="project" value="UniProtKB-ARBA"/>
</dbReference>
<dbReference type="PROSITE" id="PS01129">
    <property type="entry name" value="PSI_RLU"/>
    <property type="match status" value="1"/>
</dbReference>
<dbReference type="Proteomes" id="UP001138802">
    <property type="component" value="Unassembled WGS sequence"/>
</dbReference>
<dbReference type="PANTHER" id="PTHR21600:SF92">
    <property type="entry name" value="RIBOSOMAL LARGE SUBUNIT PSEUDOURIDINE SYNTHASE C"/>
    <property type="match status" value="1"/>
</dbReference>
<comment type="function">
    <text evidence="2">Responsible for synthesis of pseudouridine from uracil at positions 955, 2504 and 2580 in 23S ribosomal RNA.</text>
</comment>
<keyword evidence="12" id="KW-1185">Reference proteome</keyword>
<comment type="similarity">
    <text evidence="3 9">Belongs to the pseudouridine synthase RluA family.</text>
</comment>
<dbReference type="SUPFAM" id="SSF55174">
    <property type="entry name" value="Alpha-L RNA-binding motif"/>
    <property type="match status" value="1"/>
</dbReference>
<dbReference type="EMBL" id="NRSD01000003">
    <property type="protein sequence ID" value="MBK1643993.1"/>
    <property type="molecule type" value="Genomic_DNA"/>
</dbReference>
<keyword evidence="4" id="KW-0698">rRNA processing</keyword>
<evidence type="ECO:0000256" key="6">
    <source>
        <dbReference type="ARBA" id="ARBA00023235"/>
    </source>
</evidence>
<dbReference type="Gene3D" id="3.10.290.10">
    <property type="entry name" value="RNA-binding S4 domain"/>
    <property type="match status" value="1"/>
</dbReference>
<evidence type="ECO:0000256" key="7">
    <source>
        <dbReference type="PIRSR" id="PIRSR606225-1"/>
    </source>
</evidence>
<evidence type="ECO:0000256" key="5">
    <source>
        <dbReference type="ARBA" id="ARBA00022884"/>
    </source>
</evidence>
<dbReference type="AlphaFoldDB" id="A0A9X0WG83"/>
<sequence length="331" mass="36478">MTPAPDRRAAQSASSDAGVRILRVDAEANGQRIDNFLLRHLKGVPRSHLYRVLRRGEVRVNKGRIKASHRVQAGDLVRVPPLRAPQVADPGRIPSARLAWLSEAILHEDEQLLVLDKPAGLAVHGGSGLSFGVIESLRALRPGDALELVHRLDRETSGCLMISKRRGTLRQLHALMREGRMDKRYRALMVGDPGRDKMIVDAPLVKNVLHGGERIVRVDHEQGRAARTLFRVQARYVVESMTLTLVEAELVTGRTHQIRVHAASLGTPLAGDPKYGDEEANRRLKALGLGRLFLHAAGLGWTLGDPPRSYRLSAPLPAELAVFLTRLEPST</sequence>
<comment type="catalytic activity">
    <reaction evidence="9">
        <text>a uridine in RNA = a pseudouridine in RNA</text>
        <dbReference type="Rhea" id="RHEA:48348"/>
        <dbReference type="Rhea" id="RHEA-COMP:12068"/>
        <dbReference type="Rhea" id="RHEA-COMP:12069"/>
        <dbReference type="ChEBI" id="CHEBI:65314"/>
        <dbReference type="ChEBI" id="CHEBI:65315"/>
    </reaction>
</comment>
<keyword evidence="6 9" id="KW-0413">Isomerase</keyword>
<evidence type="ECO:0000259" key="10">
    <source>
        <dbReference type="SMART" id="SM00363"/>
    </source>
</evidence>
<dbReference type="Gene3D" id="3.30.2350.10">
    <property type="entry name" value="Pseudouridine synthase"/>
    <property type="match status" value="1"/>
</dbReference>
<evidence type="ECO:0000256" key="3">
    <source>
        <dbReference type="ARBA" id="ARBA00010876"/>
    </source>
</evidence>
<dbReference type="GO" id="GO:0160141">
    <property type="term" value="F:23S rRNA pseudouridine(955/2504/2580) synthase activity"/>
    <property type="evidence" value="ECO:0007669"/>
    <property type="project" value="UniProtKB-EC"/>
</dbReference>
<keyword evidence="5 8" id="KW-0694">RNA-binding</keyword>
<dbReference type="InterPro" id="IPR020103">
    <property type="entry name" value="PsdUridine_synth_cat_dom_sf"/>
</dbReference>
<dbReference type="SUPFAM" id="SSF55120">
    <property type="entry name" value="Pseudouridine synthase"/>
    <property type="match status" value="1"/>
</dbReference>
<evidence type="ECO:0000313" key="12">
    <source>
        <dbReference type="Proteomes" id="UP001138802"/>
    </source>
</evidence>
<evidence type="ECO:0000256" key="1">
    <source>
        <dbReference type="ARBA" id="ARBA00000381"/>
    </source>
</evidence>
<dbReference type="InterPro" id="IPR006145">
    <property type="entry name" value="PsdUridine_synth_RsuA/RluA"/>
</dbReference>
<evidence type="ECO:0000256" key="2">
    <source>
        <dbReference type="ARBA" id="ARBA00002876"/>
    </source>
</evidence>
<dbReference type="PROSITE" id="PS50889">
    <property type="entry name" value="S4"/>
    <property type="match status" value="1"/>
</dbReference>
<dbReference type="CDD" id="cd00165">
    <property type="entry name" value="S4"/>
    <property type="match status" value="1"/>
</dbReference>
<evidence type="ECO:0000256" key="9">
    <source>
        <dbReference type="RuleBase" id="RU362028"/>
    </source>
</evidence>
<dbReference type="InterPro" id="IPR006225">
    <property type="entry name" value="PsdUridine_synth_RluC/D"/>
</dbReference>
<comment type="caution">
    <text evidence="11">The sequence shown here is derived from an EMBL/GenBank/DDBJ whole genome shotgun (WGS) entry which is preliminary data.</text>
</comment>
<dbReference type="Pfam" id="PF00849">
    <property type="entry name" value="PseudoU_synth_2"/>
    <property type="match status" value="1"/>
</dbReference>
<reference evidence="11 12" key="1">
    <citation type="journal article" date="2020" name="Microorganisms">
        <title>Osmotic Adaptation and Compatible Solute Biosynthesis of Phototrophic Bacteria as Revealed from Genome Analyses.</title>
        <authorList>
            <person name="Imhoff J.F."/>
            <person name="Rahn T."/>
            <person name="Kunzel S."/>
            <person name="Keller A."/>
            <person name="Neulinger S.C."/>
        </authorList>
    </citation>
    <scope>NUCLEOTIDE SEQUENCE [LARGE SCALE GENOMIC DNA]</scope>
    <source>
        <strain evidence="11 12">DSM 21303</strain>
    </source>
</reference>
<gene>
    <name evidence="11" type="ORF">CKO25_04845</name>
</gene>
<dbReference type="InterPro" id="IPR006224">
    <property type="entry name" value="PsdUridine_synth_RluA-like_CS"/>
</dbReference>
<dbReference type="InterPro" id="IPR002942">
    <property type="entry name" value="S4_RNA-bd"/>
</dbReference>
<dbReference type="CDD" id="cd02869">
    <property type="entry name" value="PseudoU_synth_RluA_like"/>
    <property type="match status" value="1"/>
</dbReference>
<protein>
    <recommendedName>
        <fullName evidence="9">Pseudouridine synthase</fullName>
        <ecNumber evidence="9">5.4.99.-</ecNumber>
    </recommendedName>
</protein>
<feature type="domain" description="RNA-binding S4" evidence="10">
    <location>
        <begin position="31"/>
        <end position="92"/>
    </location>
</feature>
<proteinExistence type="inferred from homology"/>
<dbReference type="NCBIfam" id="TIGR00005">
    <property type="entry name" value="rluA_subfam"/>
    <property type="match status" value="1"/>
</dbReference>
<comment type="catalytic activity">
    <reaction evidence="1">
        <text>uridine(955/2504/2580) in 23S rRNA = pseudouridine(955/2504/2580) in 23S rRNA</text>
        <dbReference type="Rhea" id="RHEA:42528"/>
        <dbReference type="Rhea" id="RHEA-COMP:10099"/>
        <dbReference type="Rhea" id="RHEA-COMP:10100"/>
        <dbReference type="ChEBI" id="CHEBI:65314"/>
        <dbReference type="ChEBI" id="CHEBI:65315"/>
        <dbReference type="EC" id="5.4.99.24"/>
    </reaction>
</comment>
<dbReference type="Pfam" id="PF01479">
    <property type="entry name" value="S4"/>
    <property type="match status" value="1"/>
</dbReference>
<dbReference type="InterPro" id="IPR050188">
    <property type="entry name" value="RluA_PseudoU_synthase"/>
</dbReference>
<name>A0A9X0WG83_9GAMM</name>
<evidence type="ECO:0000256" key="8">
    <source>
        <dbReference type="PROSITE-ProRule" id="PRU00182"/>
    </source>
</evidence>
<accession>A0A9X0WG83</accession>
<evidence type="ECO:0000256" key="4">
    <source>
        <dbReference type="ARBA" id="ARBA00022552"/>
    </source>
</evidence>
<evidence type="ECO:0000313" key="11">
    <source>
        <dbReference type="EMBL" id="MBK1643993.1"/>
    </source>
</evidence>
<organism evidence="11 12">
    <name type="scientific">Thiocapsa imhoffii</name>
    <dbReference type="NCBI Taxonomy" id="382777"/>
    <lineage>
        <taxon>Bacteria</taxon>
        <taxon>Pseudomonadati</taxon>
        <taxon>Pseudomonadota</taxon>
        <taxon>Gammaproteobacteria</taxon>
        <taxon>Chromatiales</taxon>
        <taxon>Chromatiaceae</taxon>
        <taxon>Thiocapsa</taxon>
    </lineage>
</organism>
<feature type="active site" evidence="7">
    <location>
        <position position="153"/>
    </location>
</feature>
<dbReference type="GO" id="GO:0003723">
    <property type="term" value="F:RNA binding"/>
    <property type="evidence" value="ECO:0007669"/>
    <property type="project" value="UniProtKB-KW"/>
</dbReference>
<dbReference type="InterPro" id="IPR036986">
    <property type="entry name" value="S4_RNA-bd_sf"/>
</dbReference>
<dbReference type="SMART" id="SM00363">
    <property type="entry name" value="S4"/>
    <property type="match status" value="1"/>
</dbReference>